<dbReference type="InterPro" id="IPR033399">
    <property type="entry name" value="TP_0789-like"/>
</dbReference>
<proteinExistence type="predicted"/>
<comment type="subunit">
    <text evidence="1">Monomer.</text>
</comment>
<feature type="domain" description="Uncharacterized protein TP-0789" evidence="6">
    <location>
        <begin position="89"/>
        <end position="272"/>
    </location>
</feature>
<dbReference type="EMBL" id="JBFRYA010000003">
    <property type="protein sequence ID" value="MEX1668263.1"/>
    <property type="molecule type" value="Genomic_DNA"/>
</dbReference>
<reference evidence="7 8" key="1">
    <citation type="journal article" date="2011" name="Int. J. Syst. Evol. Microbiol.">
        <title>Zhongshania antarctica gen. nov., sp. nov. and Zhongshania guokunii sp. nov., gammaproteobacteria respectively isolated from coastal attached (fast) ice and surface seawater of the Antarctic.</title>
        <authorList>
            <person name="Li H.J."/>
            <person name="Zhang X.Y."/>
            <person name="Chen C.X."/>
            <person name="Zhang Y.J."/>
            <person name="Gao Z.M."/>
            <person name="Yu Y."/>
            <person name="Chen X.L."/>
            <person name="Chen B."/>
            <person name="Zhang Y.Z."/>
        </authorList>
    </citation>
    <scope>NUCLEOTIDE SEQUENCE [LARGE SCALE GENOMIC DNA]</scope>
    <source>
        <strain evidence="7 8">ZS6-22T</strain>
    </source>
</reference>
<evidence type="ECO:0000256" key="2">
    <source>
        <dbReference type="ARBA" id="ARBA00022448"/>
    </source>
</evidence>
<evidence type="ECO:0000256" key="5">
    <source>
        <dbReference type="SAM" id="SignalP"/>
    </source>
</evidence>
<dbReference type="Gene3D" id="2.50.20.10">
    <property type="entry name" value="Lipoprotein localisation LolA/LolB/LppX"/>
    <property type="match status" value="1"/>
</dbReference>
<keyword evidence="7" id="KW-0449">Lipoprotein</keyword>
<evidence type="ECO:0000256" key="4">
    <source>
        <dbReference type="ARBA" id="ARBA00022927"/>
    </source>
</evidence>
<evidence type="ECO:0000256" key="3">
    <source>
        <dbReference type="ARBA" id="ARBA00022729"/>
    </source>
</evidence>
<dbReference type="RefSeq" id="WP_368380553.1">
    <property type="nucleotide sequence ID" value="NZ_JBFRYA010000003.1"/>
</dbReference>
<dbReference type="Proteomes" id="UP001557485">
    <property type="component" value="Unassembled WGS sequence"/>
</dbReference>
<keyword evidence="3 5" id="KW-0732">Signal</keyword>
<dbReference type="SUPFAM" id="SSF89392">
    <property type="entry name" value="Prokaryotic lipoproteins and lipoprotein localization factors"/>
    <property type="match status" value="1"/>
</dbReference>
<gene>
    <name evidence="7" type="ORF">AB4876_05020</name>
</gene>
<protein>
    <submittedName>
        <fullName evidence="7">Outer membrane lipoprotein-sorting protein</fullName>
    </submittedName>
</protein>
<name>A0ABV3U532_9GAMM</name>
<dbReference type="CDD" id="cd16329">
    <property type="entry name" value="LolA_like"/>
    <property type="match status" value="1"/>
</dbReference>
<dbReference type="InterPro" id="IPR029046">
    <property type="entry name" value="LolA/LolB/LppX"/>
</dbReference>
<dbReference type="PANTHER" id="PTHR37507">
    <property type="entry name" value="SPORULATION PROTEIN YDCC"/>
    <property type="match status" value="1"/>
</dbReference>
<dbReference type="InterPro" id="IPR052944">
    <property type="entry name" value="Sporulation_related"/>
</dbReference>
<dbReference type="PANTHER" id="PTHR37507:SF2">
    <property type="entry name" value="SPORULATION PROTEIN YDCC"/>
    <property type="match status" value="1"/>
</dbReference>
<sequence>MTITKPLALSISLAFSLLLALPSTAQESLSADTQQLSPQAKGLTIAKEMKARDRGWQDSSADMEMVLHIGKRESRREMRILALEVADDGDKSMTIFDSPNDVKGTAFLSFTHTNAMDDQWLYLPALKRVKRISSKNKSGPFMGSEFAYEDLNSFEVEQYDYRWLRDETVDGQDCFVIESTPRDQYSGYSKQVAWVDKTHYRVLKIDFYDRKDTLLKTLTLSDYKLHLNKFWRPTTQSMVNHKNQRRTEVFLRNYQFGTGLDESDFTENSLKRAR</sequence>
<dbReference type="Pfam" id="PF17131">
    <property type="entry name" value="LolA_like"/>
    <property type="match status" value="1"/>
</dbReference>
<keyword evidence="8" id="KW-1185">Reference proteome</keyword>
<evidence type="ECO:0000256" key="1">
    <source>
        <dbReference type="ARBA" id="ARBA00011245"/>
    </source>
</evidence>
<organism evidence="7 8">
    <name type="scientific">Zhongshania guokunii</name>
    <dbReference type="NCBI Taxonomy" id="641783"/>
    <lineage>
        <taxon>Bacteria</taxon>
        <taxon>Pseudomonadati</taxon>
        <taxon>Pseudomonadota</taxon>
        <taxon>Gammaproteobacteria</taxon>
        <taxon>Cellvibrionales</taxon>
        <taxon>Spongiibacteraceae</taxon>
        <taxon>Zhongshania</taxon>
    </lineage>
</organism>
<evidence type="ECO:0000313" key="8">
    <source>
        <dbReference type="Proteomes" id="UP001557485"/>
    </source>
</evidence>
<evidence type="ECO:0000259" key="6">
    <source>
        <dbReference type="Pfam" id="PF17131"/>
    </source>
</evidence>
<keyword evidence="2" id="KW-0813">Transport</keyword>
<comment type="caution">
    <text evidence="7">The sequence shown here is derived from an EMBL/GenBank/DDBJ whole genome shotgun (WGS) entry which is preliminary data.</text>
</comment>
<evidence type="ECO:0000313" key="7">
    <source>
        <dbReference type="EMBL" id="MEX1668263.1"/>
    </source>
</evidence>
<feature type="signal peptide" evidence="5">
    <location>
        <begin position="1"/>
        <end position="25"/>
    </location>
</feature>
<feature type="chain" id="PRO_5047262265" evidence="5">
    <location>
        <begin position="26"/>
        <end position="274"/>
    </location>
</feature>
<accession>A0ABV3U532</accession>
<keyword evidence="4" id="KW-0653">Protein transport</keyword>